<dbReference type="AlphaFoldDB" id="A0A1W2G7C6"/>
<dbReference type="Gene3D" id="2.130.10.10">
    <property type="entry name" value="YVTN repeat-like/Quinoprotein amine dehydrogenase"/>
    <property type="match status" value="3"/>
</dbReference>
<evidence type="ECO:0000256" key="3">
    <source>
        <dbReference type="ARBA" id="ARBA00022553"/>
    </source>
</evidence>
<dbReference type="InterPro" id="IPR011110">
    <property type="entry name" value="Reg_prop"/>
</dbReference>
<evidence type="ECO:0000256" key="2">
    <source>
        <dbReference type="ARBA" id="ARBA00012438"/>
    </source>
</evidence>
<dbReference type="CDD" id="cd00082">
    <property type="entry name" value="HisKA"/>
    <property type="match status" value="1"/>
</dbReference>
<feature type="signal peptide" evidence="5">
    <location>
        <begin position="1"/>
        <end position="20"/>
    </location>
</feature>
<dbReference type="SUPFAM" id="SSF47384">
    <property type="entry name" value="Homodimeric domain of signal transducing histidine kinase"/>
    <property type="match status" value="1"/>
</dbReference>
<comment type="catalytic activity">
    <reaction evidence="1">
        <text>ATP + protein L-histidine = ADP + protein N-phospho-L-histidine.</text>
        <dbReference type="EC" id="2.7.13.3"/>
    </reaction>
</comment>
<evidence type="ECO:0000313" key="7">
    <source>
        <dbReference type="EMBL" id="SMD32404.1"/>
    </source>
</evidence>
<dbReference type="Gene3D" id="2.60.40.10">
    <property type="entry name" value="Immunoglobulins"/>
    <property type="match status" value="1"/>
</dbReference>
<dbReference type="InterPro" id="IPR013783">
    <property type="entry name" value="Ig-like_fold"/>
</dbReference>
<keyword evidence="3" id="KW-0597">Phosphoprotein</keyword>
<dbReference type="EC" id="2.7.13.3" evidence="2"/>
<sequence length="1008" mass="114329">MRIVCLLFGLALILTFKSLGQSTPQRIGFDPKYAFKDLTMDTWTNKSGLVSNNVISIYQANNDYLWVTSYNGLQRFDGNKFEIYDQTNISELASNTFYECTQDKKGVLWFGTGASGIIGYDGKDFFKLDLPDTIPSSIVSIFSDSQGRLWIGTKNNGLYVKNNNGVLNKQLEIPNLTIHNISEDLHGNIWVATDNKGAFRINTTETKQFTTLDGLQGNLISTVYQKNDTTYIGTLNGLNIIIGDKVDKIEAFDKEIINDIVVDDYGVLWVGTERGIAKYSSHPQSYEVFSETDGLPSKRVVDLSFDNEGSLWVCTYEGGLVRFKAGIINNLTIKDGLTTNQVHIINRKDDLYYIGTQDGMINIFDGENIQYLELSEEFRKDVIRDIHFEEDTIWVANYKGLAKISNGNQQYINESNGLPNNNLRTIFKDSNDQIWLGSRTGGLIRFNENGQHKVYDKDSGLLTNYILSIAEDKQGNILIGTNAGGLSVLSPDGTLNNYSIQEDDSGSLIFGILTDDQDFVWLSTNLGLYRFFNNKIEKVQLHPSLKMEKFFDVVNDKTGNFWLSSAIGVIRITEGELYNYFEGNQNYVAYDFFGEDDGMESQECTGATKSYFDEETGKIWIPTFEGVAIIDPSQKVINQKIPNVYITQVQVDNSSIFPIQDGVKIKPGTFRYLFDITSLSFLAPSKVQFMYKLEGIDEQWNGPTKKRRIEYTNLPYGDYTLLVKGSNNDDIWNETGAKLSFTVMPFYFETLWFRIGLLAFFIALAWGLYTWRVYDIKKTNKVLRKMNTELDHFVYSASHDLRGPLTSTMGIVNLALDEKDPGQRDQYFGLIKQCTDKMNHFINELINYSKNKNDKIEYREFELKVVIDSIWEGLKERVTPRGISLEYDFSMDGKILGDETRLKVILRNLIHNAVVFSDTNKPTPIVKVMLRQNNRNIELSVIDNGQGIPKNVIDRVFDMFFRANDHSIGSGLGLYVVKETTQKLNATIEVKSEEGKGSSFKIILPTGA</sequence>
<dbReference type="Gene3D" id="1.10.287.130">
    <property type="match status" value="1"/>
</dbReference>
<dbReference type="Pfam" id="PF02518">
    <property type="entry name" value="HATPase_c"/>
    <property type="match status" value="1"/>
</dbReference>
<keyword evidence="8" id="KW-1185">Reference proteome</keyword>
<dbReference type="PROSITE" id="PS50109">
    <property type="entry name" value="HIS_KIN"/>
    <property type="match status" value="1"/>
</dbReference>
<feature type="transmembrane region" description="Helical" evidence="4">
    <location>
        <begin position="751"/>
        <end position="771"/>
    </location>
</feature>
<dbReference type="RefSeq" id="WP_084371064.1">
    <property type="nucleotide sequence ID" value="NZ_FWYF01000001.1"/>
</dbReference>
<dbReference type="InterPro" id="IPR003594">
    <property type="entry name" value="HATPase_dom"/>
</dbReference>
<dbReference type="InterPro" id="IPR015943">
    <property type="entry name" value="WD40/YVTN_repeat-like_dom_sf"/>
</dbReference>
<dbReference type="Pfam" id="PF00512">
    <property type="entry name" value="HisKA"/>
    <property type="match status" value="1"/>
</dbReference>
<dbReference type="InterPro" id="IPR005467">
    <property type="entry name" value="His_kinase_dom"/>
</dbReference>
<dbReference type="InterPro" id="IPR036097">
    <property type="entry name" value="HisK_dim/P_sf"/>
</dbReference>
<dbReference type="SMART" id="SM00387">
    <property type="entry name" value="HATPase_c"/>
    <property type="match status" value="1"/>
</dbReference>
<dbReference type="SUPFAM" id="SSF63829">
    <property type="entry name" value="Calcium-dependent phosphotriesterase"/>
    <property type="match status" value="3"/>
</dbReference>
<keyword evidence="5" id="KW-0732">Signal</keyword>
<dbReference type="InterPro" id="IPR003661">
    <property type="entry name" value="HisK_dim/P_dom"/>
</dbReference>
<dbReference type="GO" id="GO:0000155">
    <property type="term" value="F:phosphorelay sensor kinase activity"/>
    <property type="evidence" value="ECO:0007669"/>
    <property type="project" value="InterPro"/>
</dbReference>
<dbReference type="Proteomes" id="UP000192472">
    <property type="component" value="Unassembled WGS sequence"/>
</dbReference>
<proteinExistence type="predicted"/>
<keyword evidence="4" id="KW-0472">Membrane</keyword>
<dbReference type="InterPro" id="IPR004358">
    <property type="entry name" value="Sig_transdc_His_kin-like_C"/>
</dbReference>
<dbReference type="Pfam" id="PF07495">
    <property type="entry name" value="Y_Y_Y"/>
    <property type="match status" value="1"/>
</dbReference>
<dbReference type="EMBL" id="FWYF01000001">
    <property type="protein sequence ID" value="SMD32404.1"/>
    <property type="molecule type" value="Genomic_DNA"/>
</dbReference>
<dbReference type="InterPro" id="IPR036890">
    <property type="entry name" value="HATPase_C_sf"/>
</dbReference>
<evidence type="ECO:0000256" key="5">
    <source>
        <dbReference type="SAM" id="SignalP"/>
    </source>
</evidence>
<dbReference type="SMART" id="SM00388">
    <property type="entry name" value="HisKA"/>
    <property type="match status" value="1"/>
</dbReference>
<gene>
    <name evidence="7" type="ORF">SAMN04488029_0749</name>
</gene>
<keyword evidence="4" id="KW-0812">Transmembrane</keyword>
<organism evidence="7 8">
    <name type="scientific">Reichenbachiella faecimaris</name>
    <dbReference type="NCBI Taxonomy" id="692418"/>
    <lineage>
        <taxon>Bacteria</taxon>
        <taxon>Pseudomonadati</taxon>
        <taxon>Bacteroidota</taxon>
        <taxon>Cytophagia</taxon>
        <taxon>Cytophagales</taxon>
        <taxon>Reichenbachiellaceae</taxon>
        <taxon>Reichenbachiella</taxon>
    </lineage>
</organism>
<name>A0A1W2G7C6_REIFA</name>
<feature type="domain" description="Histidine kinase" evidence="6">
    <location>
        <begin position="796"/>
        <end position="1008"/>
    </location>
</feature>
<evidence type="ECO:0000259" key="6">
    <source>
        <dbReference type="PROSITE" id="PS50109"/>
    </source>
</evidence>
<dbReference type="Gene3D" id="3.30.565.10">
    <property type="entry name" value="Histidine kinase-like ATPase, C-terminal domain"/>
    <property type="match status" value="1"/>
</dbReference>
<evidence type="ECO:0000313" key="8">
    <source>
        <dbReference type="Proteomes" id="UP000192472"/>
    </source>
</evidence>
<dbReference type="PRINTS" id="PR00344">
    <property type="entry name" value="BCTRLSENSOR"/>
</dbReference>
<dbReference type="SUPFAM" id="SSF55874">
    <property type="entry name" value="ATPase domain of HSP90 chaperone/DNA topoisomerase II/histidine kinase"/>
    <property type="match status" value="1"/>
</dbReference>
<accession>A0A1W2G7C6</accession>
<dbReference type="Pfam" id="PF07494">
    <property type="entry name" value="Reg_prop"/>
    <property type="match status" value="4"/>
</dbReference>
<reference evidence="7 8" key="1">
    <citation type="submission" date="2017-04" db="EMBL/GenBank/DDBJ databases">
        <authorList>
            <person name="Afonso C.L."/>
            <person name="Miller P.J."/>
            <person name="Scott M.A."/>
            <person name="Spackman E."/>
            <person name="Goraichik I."/>
            <person name="Dimitrov K.M."/>
            <person name="Suarez D.L."/>
            <person name="Swayne D.E."/>
        </authorList>
    </citation>
    <scope>NUCLEOTIDE SEQUENCE [LARGE SCALE GENOMIC DNA]</scope>
    <source>
        <strain evidence="7 8">DSM 26133</strain>
    </source>
</reference>
<protein>
    <recommendedName>
        <fullName evidence="2">histidine kinase</fullName>
        <ecNumber evidence="2">2.7.13.3</ecNumber>
    </recommendedName>
</protein>
<keyword evidence="4" id="KW-1133">Transmembrane helix</keyword>
<dbReference type="PANTHER" id="PTHR43547">
    <property type="entry name" value="TWO-COMPONENT HISTIDINE KINASE"/>
    <property type="match status" value="1"/>
</dbReference>
<dbReference type="CDD" id="cd00075">
    <property type="entry name" value="HATPase"/>
    <property type="match status" value="1"/>
</dbReference>
<dbReference type="OrthoDB" id="9806995at2"/>
<dbReference type="STRING" id="692418.SAMN04488029_0749"/>
<evidence type="ECO:0000256" key="4">
    <source>
        <dbReference type="SAM" id="Phobius"/>
    </source>
</evidence>
<evidence type="ECO:0000256" key="1">
    <source>
        <dbReference type="ARBA" id="ARBA00000085"/>
    </source>
</evidence>
<dbReference type="InterPro" id="IPR011123">
    <property type="entry name" value="Y_Y_Y"/>
</dbReference>
<dbReference type="PANTHER" id="PTHR43547:SF2">
    <property type="entry name" value="HYBRID SIGNAL TRANSDUCTION HISTIDINE KINASE C"/>
    <property type="match status" value="1"/>
</dbReference>
<feature type="chain" id="PRO_5012890538" description="histidine kinase" evidence="5">
    <location>
        <begin position="21"/>
        <end position="1008"/>
    </location>
</feature>